<evidence type="ECO:0000313" key="3">
    <source>
        <dbReference type="EMBL" id="TBU74352.1"/>
    </source>
</evidence>
<organism evidence="3 4">
    <name type="scientific">Phytopseudomonas daroniae</name>
    <dbReference type="NCBI Taxonomy" id="2487519"/>
    <lineage>
        <taxon>Bacteria</taxon>
        <taxon>Pseudomonadati</taxon>
        <taxon>Pseudomonadota</taxon>
        <taxon>Gammaproteobacteria</taxon>
        <taxon>Pseudomonadales</taxon>
        <taxon>Pseudomonadaceae</taxon>
        <taxon>Phytopseudomonas</taxon>
    </lineage>
</organism>
<dbReference type="PROSITE" id="PS50297">
    <property type="entry name" value="ANK_REP_REGION"/>
    <property type="match status" value="1"/>
</dbReference>
<dbReference type="SUPFAM" id="SSF48403">
    <property type="entry name" value="Ankyrin repeat"/>
    <property type="match status" value="1"/>
</dbReference>
<dbReference type="OrthoDB" id="6261647at2"/>
<name>A0A4Q9QHK5_9GAMM</name>
<evidence type="ECO:0000256" key="1">
    <source>
        <dbReference type="PROSITE-ProRule" id="PRU00023"/>
    </source>
</evidence>
<keyword evidence="2" id="KW-0472">Membrane</keyword>
<accession>A0A4Q9QHK5</accession>
<proteinExistence type="predicted"/>
<dbReference type="PROSITE" id="PS50088">
    <property type="entry name" value="ANK_REPEAT"/>
    <property type="match status" value="1"/>
</dbReference>
<dbReference type="InterPro" id="IPR002110">
    <property type="entry name" value="Ankyrin_rpt"/>
</dbReference>
<dbReference type="EMBL" id="QJUI01000018">
    <property type="protein sequence ID" value="TBU74352.1"/>
    <property type="molecule type" value="Genomic_DNA"/>
</dbReference>
<evidence type="ECO:0000313" key="4">
    <source>
        <dbReference type="Proteomes" id="UP000292302"/>
    </source>
</evidence>
<gene>
    <name evidence="3" type="ORF">DNK06_19495</name>
</gene>
<sequence length="172" mass="18441">MKKARSVLYGLSALVIVAAAGGSYLLATQSMEQLVECGTEDSDALVPSLCVSYLKLFRLDAVSISELQAGAGLDGVLNSQGDNRYQVAELLLQNGLDVDGVNHYGVEGGEHLTPLQAAIYYNDRQRIEFLLRHGADASVRDSQGRDALALVGHLSAEHPGEDRSALLALFKR</sequence>
<evidence type="ECO:0000256" key="2">
    <source>
        <dbReference type="SAM" id="Phobius"/>
    </source>
</evidence>
<keyword evidence="1" id="KW-0040">ANK repeat</keyword>
<dbReference type="RefSeq" id="WP_131181664.1">
    <property type="nucleotide sequence ID" value="NZ_QJUI01000018.1"/>
</dbReference>
<keyword evidence="2" id="KW-0812">Transmembrane</keyword>
<protein>
    <submittedName>
        <fullName evidence="3">Uncharacterized protein</fullName>
    </submittedName>
</protein>
<keyword evidence="4" id="KW-1185">Reference proteome</keyword>
<feature type="transmembrane region" description="Helical" evidence="2">
    <location>
        <begin position="7"/>
        <end position="27"/>
    </location>
</feature>
<dbReference type="AlphaFoldDB" id="A0A4Q9QHK5"/>
<dbReference type="Proteomes" id="UP000292302">
    <property type="component" value="Unassembled WGS sequence"/>
</dbReference>
<keyword evidence="2" id="KW-1133">Transmembrane helix</keyword>
<reference evidence="3 4" key="1">
    <citation type="submission" date="2018-06" db="EMBL/GenBank/DDBJ databases">
        <title>Three novel Pseudomonas species isolated from symptomatic oak.</title>
        <authorList>
            <person name="Bueno-Gonzalez V."/>
            <person name="Brady C."/>
        </authorList>
    </citation>
    <scope>NUCLEOTIDE SEQUENCE [LARGE SCALE GENOMIC DNA]</scope>
    <source>
        <strain evidence="3 4">P9A</strain>
    </source>
</reference>
<dbReference type="Pfam" id="PF13637">
    <property type="entry name" value="Ank_4"/>
    <property type="match status" value="1"/>
</dbReference>
<feature type="repeat" description="ANK" evidence="1">
    <location>
        <begin position="110"/>
        <end position="142"/>
    </location>
</feature>
<dbReference type="InterPro" id="IPR036770">
    <property type="entry name" value="Ankyrin_rpt-contain_sf"/>
</dbReference>
<comment type="caution">
    <text evidence="3">The sequence shown here is derived from an EMBL/GenBank/DDBJ whole genome shotgun (WGS) entry which is preliminary data.</text>
</comment>
<dbReference type="Gene3D" id="1.25.40.20">
    <property type="entry name" value="Ankyrin repeat-containing domain"/>
    <property type="match status" value="1"/>
</dbReference>